<dbReference type="PANTHER" id="PTHR43024:SF1">
    <property type="entry name" value="UDP-N-ACETYLMURAMOYL-TRIPEPTIDE--D-ALANYL-D-ALANINE LIGASE"/>
    <property type="match status" value="1"/>
</dbReference>
<evidence type="ECO:0000256" key="8">
    <source>
        <dbReference type="ARBA" id="ARBA00023306"/>
    </source>
</evidence>
<dbReference type="Pfam" id="PF08245">
    <property type="entry name" value="Mur_ligase_M"/>
    <property type="match status" value="1"/>
</dbReference>
<dbReference type="NCBIfam" id="TIGR01143">
    <property type="entry name" value="murF"/>
    <property type="match status" value="1"/>
</dbReference>
<feature type="domain" description="Mur ligase central" evidence="14">
    <location>
        <begin position="133"/>
        <end position="322"/>
    </location>
</feature>
<dbReference type="InterPro" id="IPR036615">
    <property type="entry name" value="Mur_ligase_C_dom_sf"/>
</dbReference>
<evidence type="ECO:0000256" key="6">
    <source>
        <dbReference type="ARBA" id="ARBA00022960"/>
    </source>
</evidence>
<dbReference type="Gene3D" id="3.40.1190.10">
    <property type="entry name" value="Mur-like, catalytic domain"/>
    <property type="match status" value="1"/>
</dbReference>
<dbReference type="InterPro" id="IPR000713">
    <property type="entry name" value="Mur_ligase_N"/>
</dbReference>
<evidence type="ECO:0000313" key="15">
    <source>
        <dbReference type="EMBL" id="ANW92311.1"/>
    </source>
</evidence>
<gene>
    <name evidence="10 16" type="primary">murF</name>
    <name evidence="15" type="ORF">DE8555_1776</name>
    <name evidence="16" type="ORF">ERS514851_01278</name>
</gene>
<dbReference type="Pfam" id="PF01225">
    <property type="entry name" value="Mur_ligase"/>
    <property type="match status" value="1"/>
</dbReference>
<evidence type="ECO:0000313" key="18">
    <source>
        <dbReference type="Proteomes" id="UP000092966"/>
    </source>
</evidence>
<keyword evidence="9 10" id="KW-0961">Cell wall biogenesis/degradation</keyword>
<dbReference type="GO" id="GO:0008360">
    <property type="term" value="P:regulation of cell shape"/>
    <property type="evidence" value="ECO:0007669"/>
    <property type="project" value="UniProtKB-KW"/>
</dbReference>
<dbReference type="Proteomes" id="UP000069876">
    <property type="component" value="Unassembled WGS sequence"/>
</dbReference>
<evidence type="ECO:0000256" key="10">
    <source>
        <dbReference type="HAMAP-Rule" id="MF_02019"/>
    </source>
</evidence>
<proteinExistence type="inferred from homology"/>
<keyword evidence="5 10" id="KW-0067">ATP-binding</keyword>
<evidence type="ECO:0000259" key="12">
    <source>
        <dbReference type="Pfam" id="PF01225"/>
    </source>
</evidence>
<dbReference type="EC" id="6.3.2.10" evidence="10 11"/>
<dbReference type="InterPro" id="IPR005863">
    <property type="entry name" value="UDP-N-AcMur_synth"/>
</dbReference>
<evidence type="ECO:0000256" key="1">
    <source>
        <dbReference type="ARBA" id="ARBA00022490"/>
    </source>
</evidence>
<evidence type="ECO:0000313" key="17">
    <source>
        <dbReference type="Proteomes" id="UP000069876"/>
    </source>
</evidence>
<keyword evidence="1 10" id="KW-0963">Cytoplasm</keyword>
<comment type="catalytic activity">
    <reaction evidence="10 11">
        <text>D-alanyl-D-alanine + UDP-N-acetyl-alpha-D-muramoyl-L-alanyl-gamma-D-glutamyl-meso-2,6-diaminopimelate + ATP = UDP-N-acetyl-alpha-D-muramoyl-L-alanyl-gamma-D-glutamyl-meso-2,6-diaminopimeloyl-D-alanyl-D-alanine + ADP + phosphate + H(+)</text>
        <dbReference type="Rhea" id="RHEA:28374"/>
        <dbReference type="ChEBI" id="CHEBI:15378"/>
        <dbReference type="ChEBI" id="CHEBI:30616"/>
        <dbReference type="ChEBI" id="CHEBI:43474"/>
        <dbReference type="ChEBI" id="CHEBI:57822"/>
        <dbReference type="ChEBI" id="CHEBI:61386"/>
        <dbReference type="ChEBI" id="CHEBI:83905"/>
        <dbReference type="ChEBI" id="CHEBI:456216"/>
        <dbReference type="EC" id="6.3.2.10"/>
    </reaction>
</comment>
<dbReference type="GO" id="GO:0047480">
    <property type="term" value="F:UDP-N-acetylmuramoyl-tripeptide-D-alanyl-D-alanine ligase activity"/>
    <property type="evidence" value="ECO:0007669"/>
    <property type="project" value="UniProtKB-UniRule"/>
</dbReference>
<name>A0AAD2QEZ9_NEIME</name>
<dbReference type="AlphaFoldDB" id="A0AAD2QEZ9"/>
<feature type="binding site" evidence="10">
    <location>
        <begin position="135"/>
        <end position="141"/>
    </location>
    <ligand>
        <name>ATP</name>
        <dbReference type="ChEBI" id="CHEBI:30616"/>
    </ligand>
</feature>
<keyword evidence="7 10" id="KW-0573">Peptidoglycan synthesis</keyword>
<feature type="domain" description="Mur ligase N-terminal catalytic" evidence="12">
    <location>
        <begin position="52"/>
        <end position="98"/>
    </location>
</feature>
<evidence type="ECO:0000313" key="16">
    <source>
        <dbReference type="EMBL" id="CWU09941.1"/>
    </source>
</evidence>
<keyword evidence="4 10" id="KW-0547">Nucleotide-binding</keyword>
<dbReference type="GO" id="GO:0005737">
    <property type="term" value="C:cytoplasm"/>
    <property type="evidence" value="ECO:0007669"/>
    <property type="project" value="UniProtKB-SubCell"/>
</dbReference>
<keyword evidence="6 10" id="KW-0133">Cell shape</keyword>
<dbReference type="InterPro" id="IPR013221">
    <property type="entry name" value="Mur_ligase_cen"/>
</dbReference>
<evidence type="ECO:0000259" key="13">
    <source>
        <dbReference type="Pfam" id="PF02875"/>
    </source>
</evidence>
<evidence type="ECO:0000259" key="14">
    <source>
        <dbReference type="Pfam" id="PF08245"/>
    </source>
</evidence>
<evidence type="ECO:0000256" key="2">
    <source>
        <dbReference type="ARBA" id="ARBA00022598"/>
    </source>
</evidence>
<feature type="domain" description="Mur ligase C-terminal" evidence="13">
    <location>
        <begin position="345"/>
        <end position="465"/>
    </location>
</feature>
<dbReference type="Pfam" id="PF02875">
    <property type="entry name" value="Mur_ligase_C"/>
    <property type="match status" value="1"/>
</dbReference>
<reference evidence="16 17" key="2">
    <citation type="submission" date="2016-02" db="EMBL/GenBank/DDBJ databases">
        <authorList>
            <consortium name="Pathogen Informatics"/>
        </authorList>
    </citation>
    <scope>NUCLEOTIDE SEQUENCE [LARGE SCALE GENOMIC DNA]</scope>
    <source>
        <strain evidence="16 17">2842STDY5881531</strain>
    </source>
</reference>
<evidence type="ECO:0000256" key="7">
    <source>
        <dbReference type="ARBA" id="ARBA00022984"/>
    </source>
</evidence>
<keyword evidence="2 10" id="KW-0436">Ligase</keyword>
<evidence type="ECO:0000256" key="11">
    <source>
        <dbReference type="RuleBase" id="RU004136"/>
    </source>
</evidence>
<evidence type="ECO:0000256" key="9">
    <source>
        <dbReference type="ARBA" id="ARBA00023316"/>
    </source>
</evidence>
<accession>A0AAD2QEZ9</accession>
<comment type="similarity">
    <text evidence="10">Belongs to the MurCDEF family. MurF subfamily.</text>
</comment>
<keyword evidence="3 10" id="KW-0132">Cell division</keyword>
<protein>
    <recommendedName>
        <fullName evidence="10 11">UDP-N-acetylmuramoyl-tripeptide--D-alanyl-D-alanine ligase</fullName>
        <ecNumber evidence="10 11">6.3.2.10</ecNumber>
    </recommendedName>
    <alternativeName>
        <fullName evidence="10">D-alanyl-D-alanine-adding enzyme</fullName>
    </alternativeName>
</protein>
<evidence type="ECO:0000256" key="5">
    <source>
        <dbReference type="ARBA" id="ARBA00022840"/>
    </source>
</evidence>
<dbReference type="InterPro" id="IPR004101">
    <property type="entry name" value="Mur_ligase_C"/>
</dbReference>
<comment type="pathway">
    <text evidence="10 11">Cell wall biogenesis; peptidoglycan biosynthesis.</text>
</comment>
<evidence type="ECO:0000256" key="3">
    <source>
        <dbReference type="ARBA" id="ARBA00022618"/>
    </source>
</evidence>
<dbReference type="Gene3D" id="3.40.1390.10">
    <property type="entry name" value="MurE/MurF, N-terminal domain"/>
    <property type="match status" value="1"/>
</dbReference>
<dbReference type="InterPro" id="IPR036565">
    <property type="entry name" value="Mur-like_cat_sf"/>
</dbReference>
<dbReference type="Gene3D" id="3.90.190.20">
    <property type="entry name" value="Mur ligase, C-terminal domain"/>
    <property type="match status" value="1"/>
</dbReference>
<dbReference type="InterPro" id="IPR035911">
    <property type="entry name" value="MurE/MurF_N"/>
</dbReference>
<sequence length="479" mass="51113">MFYHSKTGDKKSAATDVSAARILTKVNMKPLDLNFICQALKLPMPSESKPVSRIVTDSRDIRAGDVFFALAGGRFDAHDFVEDVLAAGAAAVVVSREDCVAMDGALKVDDTLAALQTLAKVWRENVNPFVFGITGSVGKTTVKEMLAAVLRRRFGDNAVLATAGNFNNHIGLPLTLLKLNEKHRYAVIEMGMNHFGELAVLTQIAKPDAALVNNAMRAHVGCGFDGVGDIAKAKSEIYQGLCSDGMALIPQEDANMAVFKTATLNLNTRTFGIDSGDVHAENIVLKPLSCEFDLVCGDERAAVVLPVPGRHNVHNAAAAAALSLAAGLSLNDVAEGLKGFSNIKGRLNVKSGIKGATLIDDTYNANPDSMKAAIDVLARMPAPRIFVMGDMGELGEDEAAAMHAEVGAYARDQGIEAAYFVGDNSVEAAEKFGADGLWFAAKDPLIQVLRHDLPERATVLVKGSRFMQMEEVVEALEDK</sequence>
<dbReference type="SUPFAM" id="SSF53244">
    <property type="entry name" value="MurD-like peptide ligases, peptide-binding domain"/>
    <property type="match status" value="1"/>
</dbReference>
<dbReference type="PANTHER" id="PTHR43024">
    <property type="entry name" value="UDP-N-ACETYLMURAMOYL-TRIPEPTIDE--D-ALANYL-D-ALANINE LIGASE"/>
    <property type="match status" value="1"/>
</dbReference>
<dbReference type="GO" id="GO:0051301">
    <property type="term" value="P:cell division"/>
    <property type="evidence" value="ECO:0007669"/>
    <property type="project" value="UniProtKB-KW"/>
</dbReference>
<organism evidence="16 17">
    <name type="scientific">Neisseria meningitidis</name>
    <dbReference type="NCBI Taxonomy" id="487"/>
    <lineage>
        <taxon>Bacteria</taxon>
        <taxon>Pseudomonadati</taxon>
        <taxon>Pseudomonadota</taxon>
        <taxon>Betaproteobacteria</taxon>
        <taxon>Neisseriales</taxon>
        <taxon>Neisseriaceae</taxon>
        <taxon>Neisseria</taxon>
    </lineage>
</organism>
<comment type="subcellular location">
    <subcellularLocation>
        <location evidence="10 11">Cytoplasm</location>
    </subcellularLocation>
</comment>
<dbReference type="SUPFAM" id="SSF53623">
    <property type="entry name" value="MurD-like peptide ligases, catalytic domain"/>
    <property type="match status" value="1"/>
</dbReference>
<comment type="function">
    <text evidence="10 11">Involved in cell wall formation. Catalyzes the final step in the synthesis of UDP-N-acetylmuramoyl-pentapeptide, the precursor of murein.</text>
</comment>
<dbReference type="HAMAP" id="MF_02019">
    <property type="entry name" value="MurF"/>
    <property type="match status" value="1"/>
</dbReference>
<reference evidence="15 18" key="1">
    <citation type="submission" date="2015-07" db="EMBL/GenBank/DDBJ databases">
        <title>Comparative genome sequencing reveals within-host evolution of Neisseria meningitidis during.</title>
        <authorList>
            <person name="Klughammer J."/>
            <person name="Dittrich M."/>
            <person name="Mueller T."/>
            <person name="Blom J."/>
            <person name="Goesmann A."/>
            <person name="Vogel U."/>
            <person name="Frosch M."/>
            <person name="Bock C."/>
            <person name="Schoen C."/>
        </authorList>
    </citation>
    <scope>NUCLEOTIDE SEQUENCE [LARGE SCALE GENOMIC DNA]</scope>
    <source>
        <strain evidence="15 18">DE8555</strain>
    </source>
</reference>
<evidence type="ECO:0000256" key="4">
    <source>
        <dbReference type="ARBA" id="ARBA00022741"/>
    </source>
</evidence>
<dbReference type="GO" id="GO:0009252">
    <property type="term" value="P:peptidoglycan biosynthetic process"/>
    <property type="evidence" value="ECO:0007669"/>
    <property type="project" value="UniProtKB-UniRule"/>
</dbReference>
<dbReference type="Proteomes" id="UP000092966">
    <property type="component" value="Chromosome"/>
</dbReference>
<dbReference type="GO" id="GO:0071555">
    <property type="term" value="P:cell wall organization"/>
    <property type="evidence" value="ECO:0007669"/>
    <property type="project" value="UniProtKB-KW"/>
</dbReference>
<dbReference type="GO" id="GO:0005524">
    <property type="term" value="F:ATP binding"/>
    <property type="evidence" value="ECO:0007669"/>
    <property type="project" value="UniProtKB-UniRule"/>
</dbReference>
<dbReference type="EMBL" id="CP012393">
    <property type="protein sequence ID" value="ANW92311.1"/>
    <property type="molecule type" value="Genomic_DNA"/>
</dbReference>
<dbReference type="EMBL" id="FFEF01000013">
    <property type="protein sequence ID" value="CWU09941.1"/>
    <property type="molecule type" value="Genomic_DNA"/>
</dbReference>
<dbReference type="SUPFAM" id="SSF63418">
    <property type="entry name" value="MurE/MurF N-terminal domain"/>
    <property type="match status" value="1"/>
</dbReference>
<dbReference type="InterPro" id="IPR051046">
    <property type="entry name" value="MurCDEF_CellWall_CoF430Synth"/>
</dbReference>
<keyword evidence="8 10" id="KW-0131">Cell cycle</keyword>